<reference evidence="2" key="1">
    <citation type="submission" date="2023-03" db="EMBL/GenBank/DDBJ databases">
        <title>Massive genome expansion in bonnet fungi (Mycena s.s.) driven by repeated elements and novel gene families across ecological guilds.</title>
        <authorList>
            <consortium name="Lawrence Berkeley National Laboratory"/>
            <person name="Harder C.B."/>
            <person name="Miyauchi S."/>
            <person name="Viragh M."/>
            <person name="Kuo A."/>
            <person name="Thoen E."/>
            <person name="Andreopoulos B."/>
            <person name="Lu D."/>
            <person name="Skrede I."/>
            <person name="Drula E."/>
            <person name="Henrissat B."/>
            <person name="Morin E."/>
            <person name="Kohler A."/>
            <person name="Barry K."/>
            <person name="LaButti K."/>
            <person name="Morin E."/>
            <person name="Salamov A."/>
            <person name="Lipzen A."/>
            <person name="Mereny Z."/>
            <person name="Hegedus B."/>
            <person name="Baldrian P."/>
            <person name="Stursova M."/>
            <person name="Weitz H."/>
            <person name="Taylor A."/>
            <person name="Grigoriev I.V."/>
            <person name="Nagy L.G."/>
            <person name="Martin F."/>
            <person name="Kauserud H."/>
        </authorList>
    </citation>
    <scope>NUCLEOTIDE SEQUENCE</scope>
    <source>
        <strain evidence="2">CBHHK200</strain>
    </source>
</reference>
<evidence type="ECO:0000259" key="1">
    <source>
        <dbReference type="Pfam" id="PF20149"/>
    </source>
</evidence>
<comment type="caution">
    <text evidence="2">The sequence shown here is derived from an EMBL/GenBank/DDBJ whole genome shotgun (WGS) entry which is preliminary data.</text>
</comment>
<accession>A0AAD6T3U2</accession>
<sequence>MSHVDTFSDLVRPYIIWFSVFLRQRHTQNEKEFIDHWKDSSGGGFKVQPFVRVIPLGDEVGVEWLQSMGWHVDVLHVAATIIRLGNCMAEEHWPRHPGRPFVSLYNEDVAVPPHALAPLPWVGKIKDVQLAAKITLWVIRTQLWRYESMGLPYVLRAPVPVVDAGAGSNAEDELDNNGGGDIEMADAPRRRASLCSFGIYGYNIPVPTDFDESDDMDQTNMLDDNSDEEKEIIPAPPRKSAQQAKYDLEQPTIVPHPPLAKKMSGKKVKVKNEHTNSILPAADIEDDESRWRLSAQIIYCRHGDIKLTDQRQDLQAVLRDTMELVLVDVVFVKPYPEMVVSCGKYVQKYIYQAAREKNATDIKICTRIGIFRNTVKKLVHAKVPVYYQLTSDGVSSNDICAGVKSALQNEQYIFPITWRTPKVVDGAPPPKKHNQEMRFQNNLPFHSAPIINIMREAYFATSKSFGRRFKQLITAPEAFPQELELPDSMPAFIAANVFGVLQTWKNGQLQTANFSQIMLETMYNNLFDTLTSVREDENPELVHVVMHDLYKKTIRSVLDEVTPGSVGSARAMMHLGLADDDEEE</sequence>
<evidence type="ECO:0000313" key="2">
    <source>
        <dbReference type="EMBL" id="KAJ7038760.1"/>
    </source>
</evidence>
<dbReference type="EMBL" id="JARJCM010000030">
    <property type="protein sequence ID" value="KAJ7038760.1"/>
    <property type="molecule type" value="Genomic_DNA"/>
</dbReference>
<organism evidence="2 3">
    <name type="scientific">Mycena alexandri</name>
    <dbReference type="NCBI Taxonomy" id="1745969"/>
    <lineage>
        <taxon>Eukaryota</taxon>
        <taxon>Fungi</taxon>
        <taxon>Dikarya</taxon>
        <taxon>Basidiomycota</taxon>
        <taxon>Agaricomycotina</taxon>
        <taxon>Agaricomycetes</taxon>
        <taxon>Agaricomycetidae</taxon>
        <taxon>Agaricales</taxon>
        <taxon>Marasmiineae</taxon>
        <taxon>Mycenaceae</taxon>
        <taxon>Mycena</taxon>
    </lineage>
</organism>
<dbReference type="InterPro" id="IPR045341">
    <property type="entry name" value="DUF6532"/>
</dbReference>
<dbReference type="AlphaFoldDB" id="A0AAD6T3U2"/>
<proteinExistence type="predicted"/>
<feature type="domain" description="DUF6532" evidence="1">
    <location>
        <begin position="328"/>
        <end position="531"/>
    </location>
</feature>
<evidence type="ECO:0000313" key="3">
    <source>
        <dbReference type="Proteomes" id="UP001218188"/>
    </source>
</evidence>
<name>A0AAD6T3U2_9AGAR</name>
<keyword evidence="3" id="KW-1185">Reference proteome</keyword>
<dbReference type="Pfam" id="PF20149">
    <property type="entry name" value="DUF6532"/>
    <property type="match status" value="1"/>
</dbReference>
<protein>
    <recommendedName>
        <fullName evidence="1">DUF6532 domain-containing protein</fullName>
    </recommendedName>
</protein>
<gene>
    <name evidence="2" type="ORF">C8F04DRAFT_1179432</name>
</gene>
<dbReference type="Proteomes" id="UP001218188">
    <property type="component" value="Unassembled WGS sequence"/>
</dbReference>